<organism evidence="2 3">
    <name type="scientific">Psilocybe cyanescens</name>
    <dbReference type="NCBI Taxonomy" id="93625"/>
    <lineage>
        <taxon>Eukaryota</taxon>
        <taxon>Fungi</taxon>
        <taxon>Dikarya</taxon>
        <taxon>Basidiomycota</taxon>
        <taxon>Agaricomycotina</taxon>
        <taxon>Agaricomycetes</taxon>
        <taxon>Agaricomycetidae</taxon>
        <taxon>Agaricales</taxon>
        <taxon>Agaricineae</taxon>
        <taxon>Strophariaceae</taxon>
        <taxon>Psilocybe</taxon>
    </lineage>
</organism>
<feature type="compositionally biased region" description="Low complexity" evidence="1">
    <location>
        <begin position="198"/>
        <end position="208"/>
    </location>
</feature>
<dbReference type="STRING" id="93625.A0A409WR48"/>
<feature type="region of interest" description="Disordered" evidence="1">
    <location>
        <begin position="189"/>
        <end position="215"/>
    </location>
</feature>
<name>A0A409WR48_PSICY</name>
<feature type="region of interest" description="Disordered" evidence="1">
    <location>
        <begin position="306"/>
        <end position="327"/>
    </location>
</feature>
<dbReference type="InParanoid" id="A0A409WR48"/>
<keyword evidence="3" id="KW-1185">Reference proteome</keyword>
<dbReference type="EMBL" id="NHYD01003294">
    <property type="protein sequence ID" value="PPQ80967.1"/>
    <property type="molecule type" value="Genomic_DNA"/>
</dbReference>
<sequence>MPSPAPFAQQQQQPIDRNPLLTLPLTSLHTKIGRQTTLKTAPRRGMFFFAESVACSSVGGGWKGIYIKDVKISNGKFINGEQLSSEEHESYPFSLKSDDIVKRHPQFAQGLGRMDSIAFRPPGKTCLTYSEQSAGRATEEPGAECRAEGYDEHDGRGGDVLVGGLANLPSLPTYLPPIYAPPPYIAQLPPAPSPPSNNQPTAAAPTAAGGRGNRRGWDVHVTTAAAACSNHFVWGGTRTVGATGTSSTASSAAPATTNSSTSTQPRNPLPPQAQVTPRYCAPSGHNPGPAIAAVRHAIAAHMPLGSVEEEEEEEELARAQFGEDGHGRLVEGAQVEHGAPAEEACGAGEAEGGAQHEGEEEEEVGCEKTGAESKTEEDAKEEAEERTWVSGGRMRAGMGWGV</sequence>
<dbReference type="OrthoDB" id="687730at2759"/>
<evidence type="ECO:0000313" key="3">
    <source>
        <dbReference type="Proteomes" id="UP000283269"/>
    </source>
</evidence>
<reference evidence="2 3" key="1">
    <citation type="journal article" date="2018" name="Evol. Lett.">
        <title>Horizontal gene cluster transfer increased hallucinogenic mushroom diversity.</title>
        <authorList>
            <person name="Reynolds H.T."/>
            <person name="Vijayakumar V."/>
            <person name="Gluck-Thaler E."/>
            <person name="Korotkin H.B."/>
            <person name="Matheny P.B."/>
            <person name="Slot J.C."/>
        </authorList>
    </citation>
    <scope>NUCLEOTIDE SEQUENCE [LARGE SCALE GENOMIC DNA]</scope>
    <source>
        <strain evidence="2 3">2631</strain>
    </source>
</reference>
<feature type="region of interest" description="Disordered" evidence="1">
    <location>
        <begin position="346"/>
        <end position="402"/>
    </location>
</feature>
<dbReference type="Proteomes" id="UP000283269">
    <property type="component" value="Unassembled WGS sequence"/>
</dbReference>
<feature type="compositionally biased region" description="Basic and acidic residues" evidence="1">
    <location>
        <begin position="365"/>
        <end position="387"/>
    </location>
</feature>
<accession>A0A409WR48</accession>
<evidence type="ECO:0000256" key="1">
    <source>
        <dbReference type="SAM" id="MobiDB-lite"/>
    </source>
</evidence>
<dbReference type="AlphaFoldDB" id="A0A409WR48"/>
<evidence type="ECO:0008006" key="4">
    <source>
        <dbReference type="Google" id="ProtNLM"/>
    </source>
</evidence>
<feature type="region of interest" description="Disordered" evidence="1">
    <location>
        <begin position="243"/>
        <end position="287"/>
    </location>
</feature>
<evidence type="ECO:0000313" key="2">
    <source>
        <dbReference type="EMBL" id="PPQ80967.1"/>
    </source>
</evidence>
<gene>
    <name evidence="2" type="ORF">CVT25_014716</name>
</gene>
<feature type="compositionally biased region" description="Low complexity" evidence="1">
    <location>
        <begin position="243"/>
        <end position="263"/>
    </location>
</feature>
<comment type="caution">
    <text evidence="2">The sequence shown here is derived from an EMBL/GenBank/DDBJ whole genome shotgun (WGS) entry which is preliminary data.</text>
</comment>
<protein>
    <recommendedName>
        <fullName evidence="4">FHA domain-containing protein</fullName>
    </recommendedName>
</protein>
<proteinExistence type="predicted"/>